<dbReference type="EMBL" id="LRRD01000025">
    <property type="protein sequence ID" value="KXW58094.1"/>
    <property type="molecule type" value="Genomic_DNA"/>
</dbReference>
<gene>
    <name evidence="5" type="ORF">FEMY_13900</name>
    <name evidence="6" type="ORF">JZL65_00735</name>
</gene>
<dbReference type="PATRIC" id="fig|1789004.3.peg.1408"/>
<name>A0A8F3DY57_9PROT</name>
<evidence type="ECO:0000313" key="5">
    <source>
        <dbReference type="EMBL" id="KXW58094.1"/>
    </source>
</evidence>
<dbReference type="GO" id="GO:0003700">
    <property type="term" value="F:DNA-binding transcription factor activity"/>
    <property type="evidence" value="ECO:0007669"/>
    <property type="project" value="InterPro"/>
</dbReference>
<dbReference type="InterPro" id="IPR036388">
    <property type="entry name" value="WH-like_DNA-bd_sf"/>
</dbReference>
<feature type="domain" description="HTH gntR-type" evidence="4">
    <location>
        <begin position="8"/>
        <end position="75"/>
    </location>
</feature>
<dbReference type="SUPFAM" id="SSF46785">
    <property type="entry name" value="Winged helix' DNA-binding domain"/>
    <property type="match status" value="1"/>
</dbReference>
<dbReference type="SMART" id="SM00345">
    <property type="entry name" value="HTH_GNTR"/>
    <property type="match status" value="1"/>
</dbReference>
<dbReference type="SMART" id="SM00895">
    <property type="entry name" value="FCD"/>
    <property type="match status" value="1"/>
</dbReference>
<keyword evidence="7" id="KW-1185">Reference proteome</keyword>
<evidence type="ECO:0000313" key="6">
    <source>
        <dbReference type="EMBL" id="QWY77649.1"/>
    </source>
</evidence>
<dbReference type="PROSITE" id="PS50949">
    <property type="entry name" value="HTH_GNTR"/>
    <property type="match status" value="1"/>
</dbReference>
<dbReference type="InterPro" id="IPR008920">
    <property type="entry name" value="TF_FadR/GntR_C"/>
</dbReference>
<dbReference type="GeneID" id="301708373"/>
<organism evidence="5 7">
    <name type="scientific">Ferrovum myxofaciens</name>
    <dbReference type="NCBI Taxonomy" id="416213"/>
    <lineage>
        <taxon>Bacteria</taxon>
        <taxon>Pseudomonadati</taxon>
        <taxon>Pseudomonadota</taxon>
        <taxon>Betaproteobacteria</taxon>
        <taxon>Ferrovales</taxon>
        <taxon>Ferrovaceae</taxon>
        <taxon>Ferrovum</taxon>
    </lineage>
</organism>
<dbReference type="SUPFAM" id="SSF48008">
    <property type="entry name" value="GntR ligand-binding domain-like"/>
    <property type="match status" value="1"/>
</dbReference>
<dbReference type="GO" id="GO:0003677">
    <property type="term" value="F:DNA binding"/>
    <property type="evidence" value="ECO:0007669"/>
    <property type="project" value="UniProtKB-KW"/>
</dbReference>
<dbReference type="Pfam" id="PF07729">
    <property type="entry name" value="FCD"/>
    <property type="match status" value="1"/>
</dbReference>
<evidence type="ECO:0000256" key="1">
    <source>
        <dbReference type="ARBA" id="ARBA00023015"/>
    </source>
</evidence>
<dbReference type="PANTHER" id="PTHR43537:SF24">
    <property type="entry name" value="GLUCONATE OPERON TRANSCRIPTIONAL REPRESSOR"/>
    <property type="match status" value="1"/>
</dbReference>
<dbReference type="InterPro" id="IPR036390">
    <property type="entry name" value="WH_DNA-bd_sf"/>
</dbReference>
<dbReference type="Proteomes" id="UP000075653">
    <property type="component" value="Unassembled WGS sequence"/>
</dbReference>
<dbReference type="Gene3D" id="1.10.10.10">
    <property type="entry name" value="Winged helix-like DNA-binding domain superfamily/Winged helix DNA-binding domain"/>
    <property type="match status" value="1"/>
</dbReference>
<evidence type="ECO:0000256" key="3">
    <source>
        <dbReference type="ARBA" id="ARBA00023163"/>
    </source>
</evidence>
<dbReference type="Proteomes" id="UP000683551">
    <property type="component" value="Chromosome"/>
</dbReference>
<sequence length="211" mass="23632">MSQPLPRRCMRDQIRDRLLECILEGTYAPGHRFVELDLAAEFQVSQSPVREALRELEVMGAVESLRYKGTRVRSPNPVEMAEAYVLRAILEQRSAELAVPCPPAVLDSLRADLASLHESAQDRDVTRYSRHALNFHRSIVVQSGNHLFLEVWENVQTRARLPFVAQHLSAELSSCAADHDAILAALEKGEGALAGRLLRAFMESLLAKLPR</sequence>
<dbReference type="Pfam" id="PF00392">
    <property type="entry name" value="GntR"/>
    <property type="match status" value="1"/>
</dbReference>
<evidence type="ECO:0000259" key="4">
    <source>
        <dbReference type="PROSITE" id="PS50949"/>
    </source>
</evidence>
<protein>
    <submittedName>
        <fullName evidence="6">GntR family transcriptional regulator</fullName>
    </submittedName>
    <submittedName>
        <fullName evidence="5">Transcriptional regulator NanR</fullName>
    </submittedName>
</protein>
<reference evidence="5 7" key="1">
    <citation type="submission" date="2016-01" db="EMBL/GenBank/DDBJ databases">
        <title>Genome sequence of the acidophilic iron oxidising Ferrovum strain Z-31.</title>
        <authorList>
            <person name="Poehlein A."/>
            <person name="Ullrich S.R."/>
            <person name="Schloemann M."/>
            <person name="Muehling M."/>
            <person name="Daniel R."/>
        </authorList>
    </citation>
    <scope>NUCLEOTIDE SEQUENCE [LARGE SCALE GENOMIC DNA]</scope>
    <source>
        <strain evidence="5 7">Z-31</strain>
    </source>
</reference>
<keyword evidence="3" id="KW-0804">Transcription</keyword>
<dbReference type="AlphaFoldDB" id="A0A8F3DY57"/>
<dbReference type="CDD" id="cd07377">
    <property type="entry name" value="WHTH_GntR"/>
    <property type="match status" value="1"/>
</dbReference>
<keyword evidence="2" id="KW-0238">DNA-binding</keyword>
<dbReference type="InterPro" id="IPR011711">
    <property type="entry name" value="GntR_C"/>
</dbReference>
<accession>A0A8F3DY57</accession>
<accession>A0A149VYX0</accession>
<proteinExistence type="predicted"/>
<dbReference type="Gene3D" id="1.20.120.530">
    <property type="entry name" value="GntR ligand-binding domain-like"/>
    <property type="match status" value="1"/>
</dbReference>
<keyword evidence="1" id="KW-0805">Transcription regulation</keyword>
<dbReference type="PANTHER" id="PTHR43537">
    <property type="entry name" value="TRANSCRIPTIONAL REGULATOR, GNTR FAMILY"/>
    <property type="match status" value="1"/>
</dbReference>
<evidence type="ECO:0000256" key="2">
    <source>
        <dbReference type="ARBA" id="ARBA00023125"/>
    </source>
</evidence>
<dbReference type="EMBL" id="CP071137">
    <property type="protein sequence ID" value="QWY77649.1"/>
    <property type="molecule type" value="Genomic_DNA"/>
</dbReference>
<evidence type="ECO:0000313" key="7">
    <source>
        <dbReference type="Proteomes" id="UP000075653"/>
    </source>
</evidence>
<reference evidence="6" key="2">
    <citation type="submission" date="2021-02" db="EMBL/GenBank/DDBJ databases">
        <title>Comparative genomics of Ferrovum myxofaciens strains, predominant extremophile bacteria forming large biofilm stalactites in acid mine ecosystems.</title>
        <authorList>
            <person name="Burkartova K."/>
            <person name="Ridl J."/>
            <person name="Pajer P."/>
            <person name="Falteisek L."/>
        </authorList>
    </citation>
    <scope>NUCLEOTIDE SEQUENCE</scope>
    <source>
        <strain evidence="6">MI1III</strain>
    </source>
</reference>
<dbReference type="InterPro" id="IPR000524">
    <property type="entry name" value="Tscrpt_reg_HTH_GntR"/>
</dbReference>
<dbReference type="RefSeq" id="WP_062188080.1">
    <property type="nucleotide sequence ID" value="NZ_CP053675.1"/>
</dbReference>